<dbReference type="InterPro" id="IPR001611">
    <property type="entry name" value="Leu-rich_rpt"/>
</dbReference>
<dbReference type="InterPro" id="IPR032675">
    <property type="entry name" value="LRR_dom_sf"/>
</dbReference>
<dbReference type="PANTHER" id="PTHR48061:SF2">
    <property type="entry name" value="RECEPTOR LIKE PROTEIN 30-LIKE"/>
    <property type="match status" value="1"/>
</dbReference>
<dbReference type="InterPro" id="IPR003591">
    <property type="entry name" value="Leu-rich_rpt_typical-subtyp"/>
</dbReference>
<dbReference type="SUPFAM" id="SSF52047">
    <property type="entry name" value="RNI-like"/>
    <property type="match status" value="1"/>
</dbReference>
<comment type="similarity">
    <text evidence="2">Belongs to the RLP family.</text>
</comment>
<dbReference type="PROSITE" id="PS51450">
    <property type="entry name" value="LRR"/>
    <property type="match status" value="2"/>
</dbReference>
<proteinExistence type="inferred from homology"/>
<keyword evidence="4" id="KW-0433">Leucine-rich repeat</keyword>
<keyword evidence="10" id="KW-0325">Glycoprotein</keyword>
<evidence type="ECO:0000256" key="4">
    <source>
        <dbReference type="ARBA" id="ARBA00022614"/>
    </source>
</evidence>
<evidence type="ECO:0000256" key="2">
    <source>
        <dbReference type="ARBA" id="ARBA00009592"/>
    </source>
</evidence>
<dbReference type="Pfam" id="PF00560">
    <property type="entry name" value="LRR_1"/>
    <property type="match status" value="7"/>
</dbReference>
<evidence type="ECO:0000256" key="6">
    <source>
        <dbReference type="ARBA" id="ARBA00022729"/>
    </source>
</evidence>
<comment type="caution">
    <text evidence="12">The sequence shown here is derived from an EMBL/GenBank/DDBJ whole genome shotgun (WGS) entry which is preliminary data.</text>
</comment>
<feature type="signal peptide" evidence="11">
    <location>
        <begin position="1"/>
        <end position="21"/>
    </location>
</feature>
<name>A0AAP0ETY5_9MAGN</name>
<evidence type="ECO:0000256" key="11">
    <source>
        <dbReference type="SAM" id="SignalP"/>
    </source>
</evidence>
<evidence type="ECO:0000313" key="13">
    <source>
        <dbReference type="Proteomes" id="UP001417504"/>
    </source>
</evidence>
<keyword evidence="5" id="KW-0812">Transmembrane</keyword>
<dbReference type="Pfam" id="PF13855">
    <property type="entry name" value="LRR_8"/>
    <property type="match status" value="2"/>
</dbReference>
<keyword evidence="7" id="KW-0677">Repeat</keyword>
<keyword evidence="9" id="KW-0472">Membrane</keyword>
<evidence type="ECO:0000256" key="3">
    <source>
        <dbReference type="ARBA" id="ARBA00022475"/>
    </source>
</evidence>
<comment type="subcellular location">
    <subcellularLocation>
        <location evidence="1">Cell membrane</location>
        <topology evidence="1">Single-pass type I membrane protein</topology>
    </subcellularLocation>
</comment>
<dbReference type="PRINTS" id="PR00019">
    <property type="entry name" value="LEURICHRPT"/>
</dbReference>
<organism evidence="12 13">
    <name type="scientific">Stephania japonica</name>
    <dbReference type="NCBI Taxonomy" id="461633"/>
    <lineage>
        <taxon>Eukaryota</taxon>
        <taxon>Viridiplantae</taxon>
        <taxon>Streptophyta</taxon>
        <taxon>Embryophyta</taxon>
        <taxon>Tracheophyta</taxon>
        <taxon>Spermatophyta</taxon>
        <taxon>Magnoliopsida</taxon>
        <taxon>Ranunculales</taxon>
        <taxon>Menispermaceae</taxon>
        <taxon>Menispermoideae</taxon>
        <taxon>Cissampelideae</taxon>
        <taxon>Stephania</taxon>
    </lineage>
</organism>
<dbReference type="Gene3D" id="3.80.10.10">
    <property type="entry name" value="Ribonuclease Inhibitor"/>
    <property type="match status" value="4"/>
</dbReference>
<evidence type="ECO:0000256" key="9">
    <source>
        <dbReference type="ARBA" id="ARBA00023136"/>
    </source>
</evidence>
<dbReference type="SUPFAM" id="SSF52058">
    <property type="entry name" value="L domain-like"/>
    <property type="match status" value="1"/>
</dbReference>
<gene>
    <name evidence="12" type="ORF">Sjap_021325</name>
</gene>
<dbReference type="PANTHER" id="PTHR48061">
    <property type="entry name" value="LEUCINE-RICH REPEAT RECEPTOR PROTEIN KINASE EMS1-LIKE-RELATED"/>
    <property type="match status" value="1"/>
</dbReference>
<dbReference type="GO" id="GO:0005886">
    <property type="term" value="C:plasma membrane"/>
    <property type="evidence" value="ECO:0007669"/>
    <property type="project" value="UniProtKB-SubCell"/>
</dbReference>
<dbReference type="InterPro" id="IPR046956">
    <property type="entry name" value="RLP23-like"/>
</dbReference>
<dbReference type="SMART" id="SM00369">
    <property type="entry name" value="LRR_TYP"/>
    <property type="match status" value="5"/>
</dbReference>
<dbReference type="Proteomes" id="UP001417504">
    <property type="component" value="Unassembled WGS sequence"/>
</dbReference>
<dbReference type="AlphaFoldDB" id="A0AAP0ETY5"/>
<reference evidence="12 13" key="1">
    <citation type="submission" date="2024-01" db="EMBL/GenBank/DDBJ databases">
        <title>Genome assemblies of Stephania.</title>
        <authorList>
            <person name="Yang L."/>
        </authorList>
    </citation>
    <scope>NUCLEOTIDE SEQUENCE [LARGE SCALE GENOMIC DNA]</scope>
    <source>
        <strain evidence="12">QJT</strain>
        <tissue evidence="12">Leaf</tissue>
    </source>
</reference>
<evidence type="ECO:0000256" key="10">
    <source>
        <dbReference type="ARBA" id="ARBA00023180"/>
    </source>
</evidence>
<keyword evidence="3" id="KW-1003">Cell membrane</keyword>
<protein>
    <submittedName>
        <fullName evidence="12">Uncharacterized protein</fullName>
    </submittedName>
</protein>
<evidence type="ECO:0000256" key="5">
    <source>
        <dbReference type="ARBA" id="ARBA00022692"/>
    </source>
</evidence>
<dbReference type="FunFam" id="3.80.10.10:FF:000213">
    <property type="entry name" value="Tyrosine-sulfated glycopeptide receptor 1"/>
    <property type="match status" value="1"/>
</dbReference>
<keyword evidence="6 11" id="KW-0732">Signal</keyword>
<keyword evidence="13" id="KW-1185">Reference proteome</keyword>
<keyword evidence="8" id="KW-1133">Transmembrane helix</keyword>
<evidence type="ECO:0000256" key="7">
    <source>
        <dbReference type="ARBA" id="ARBA00022737"/>
    </source>
</evidence>
<dbReference type="FunFam" id="3.80.10.10:FF:000095">
    <property type="entry name" value="LRR receptor-like serine/threonine-protein kinase GSO1"/>
    <property type="match status" value="1"/>
</dbReference>
<feature type="chain" id="PRO_5043030844" evidence="11">
    <location>
        <begin position="22"/>
        <end position="706"/>
    </location>
</feature>
<evidence type="ECO:0000313" key="12">
    <source>
        <dbReference type="EMBL" id="KAK9095828.1"/>
    </source>
</evidence>
<evidence type="ECO:0000256" key="8">
    <source>
        <dbReference type="ARBA" id="ARBA00022989"/>
    </source>
</evidence>
<sequence>MLHLPNLKILVLSWNSALTGSLPEFPPGSSTLQQLFLTGTSFSGRIPHSIGNLTQLTHVQVGVCGFSGPLPHSLGSLEQLAFLDLGRNNFEGEISCSFSKLSHLKEVDMSSNRFVGPLPSLEASCKTIARLYLSSNKFSGPIPSSYYTNNGLPSLIYLDLSNNQLNGSIPSSLFSLPCLQEMYLDQNKFIGILEDEEEFPYSFSSPLETLDLSHNLLEGNIPNFISKLTSLRGLYLNSNNFHGVVDPRVFASLKNLTTIDLSSNIMLSIDASDIAINIPNLSVFNFSSCNLSVVPRFLRHQTNSYDLDLSNNQLQGRMPAWLWNKVEILDLSHNSLIGFEDPITHHFSSSLYSLDLSSNSFEGPLPIFPKDLTTISLSKNNVTGPIPMTICNTSWTYIDLSHNQISGEIPSFLFNRAMVKVTKTTHLERPLVDLSKNKLEGIIPDNFDTDCRLQGLNLNGNQLEGQLPRSLANCLYLTVLDLGNNQIDDTFPFWLEHLENLQVLMLQSNRFHGSIWRHRIVNSSFEALHIIGLSANSFTGHLPLEYFSSSYFKGQDEDDDNQTSQSTMPDVTFTFLLVPNKGQTLEYATVQIPELNVIDLSSNRFDGEIPTSIGDFRLLMVLNLSHNSLVGKIPSSLANLTQLQSLDLSNNDLVGEIPSELTSLTFLSVLDVSRNHLIGTIPSGGQFLTFPSSSFEGNSRLCGLQL</sequence>
<accession>A0AAP0ETY5</accession>
<evidence type="ECO:0000256" key="1">
    <source>
        <dbReference type="ARBA" id="ARBA00004251"/>
    </source>
</evidence>
<dbReference type="EMBL" id="JBBNAE010000009">
    <property type="protein sequence ID" value="KAK9095828.1"/>
    <property type="molecule type" value="Genomic_DNA"/>
</dbReference>